<dbReference type="OrthoDB" id="271628at2759"/>
<dbReference type="GO" id="GO:0004438">
    <property type="term" value="F:phosphatidylinositol-3-phosphate phosphatase activity"/>
    <property type="evidence" value="ECO:0007669"/>
    <property type="project" value="TreeGrafter"/>
</dbReference>
<proteinExistence type="inferred from homology"/>
<dbReference type="GO" id="GO:0046856">
    <property type="term" value="P:phosphatidylinositol dephosphorylation"/>
    <property type="evidence" value="ECO:0007669"/>
    <property type="project" value="TreeGrafter"/>
</dbReference>
<dbReference type="EMBL" id="LT598469">
    <property type="protein sequence ID" value="SCV02052.1"/>
    <property type="molecule type" value="Genomic_DNA"/>
</dbReference>
<dbReference type="InterPro" id="IPR010569">
    <property type="entry name" value="Myotubularin-like_Pase_dom"/>
</dbReference>
<dbReference type="Proteomes" id="UP000191024">
    <property type="component" value="Chromosome G"/>
</dbReference>
<dbReference type="AlphaFoldDB" id="A0A1G4KCD0"/>
<dbReference type="SUPFAM" id="SSF52799">
    <property type="entry name" value="(Phosphotyrosine protein) phosphatases II"/>
    <property type="match status" value="1"/>
</dbReference>
<name>A0A1G4KCD0_9SACH</name>
<dbReference type="Pfam" id="PF06602">
    <property type="entry name" value="Myotub-related"/>
    <property type="match status" value="1"/>
</dbReference>
<dbReference type="PANTHER" id="PTHR10807">
    <property type="entry name" value="MYOTUBULARIN-RELATED"/>
    <property type="match status" value="1"/>
</dbReference>
<dbReference type="Gene3D" id="2.30.29.30">
    <property type="entry name" value="Pleckstrin-homology domain (PH domain)/Phosphotyrosine-binding domain (PTB)"/>
    <property type="match status" value="1"/>
</dbReference>
<feature type="active site" description="Phosphocysteine intermediate" evidence="2">
    <location>
        <position position="373"/>
    </location>
</feature>
<evidence type="ECO:0000259" key="4">
    <source>
        <dbReference type="PROSITE" id="PS51339"/>
    </source>
</evidence>
<dbReference type="InterPro" id="IPR016130">
    <property type="entry name" value="Tyr_Pase_AS"/>
</dbReference>
<evidence type="ECO:0000256" key="3">
    <source>
        <dbReference type="PIRSR" id="PIRSR630564-2"/>
    </source>
</evidence>
<dbReference type="PROSITE" id="PS51339">
    <property type="entry name" value="PPASE_MYOTUBULARIN"/>
    <property type="match status" value="1"/>
</dbReference>
<dbReference type="STRING" id="1230905.A0A1G4KCD0"/>
<evidence type="ECO:0000256" key="2">
    <source>
        <dbReference type="PIRSR" id="PIRSR630564-1"/>
    </source>
</evidence>
<comment type="similarity">
    <text evidence="1">Belongs to the protein-tyrosine phosphatase family. Non-receptor class myotubularin subfamily.</text>
</comment>
<dbReference type="InterPro" id="IPR011993">
    <property type="entry name" value="PH-like_dom_sf"/>
</dbReference>
<evidence type="ECO:0000313" key="6">
    <source>
        <dbReference type="Proteomes" id="UP000191024"/>
    </source>
</evidence>
<feature type="domain" description="Myotubularin phosphatase" evidence="4">
    <location>
        <begin position="143"/>
        <end position="610"/>
    </location>
</feature>
<evidence type="ECO:0000256" key="1">
    <source>
        <dbReference type="ARBA" id="ARBA00007471"/>
    </source>
</evidence>
<dbReference type="InterPro" id="IPR030564">
    <property type="entry name" value="Myotubularin"/>
</dbReference>
<sequence>MEYIRVAKVDDVVLHRKGFMVKGVLHLTTHHLIFSSPLLSREFWVSYPTIGSVFLNNGSAMISKSKYHSATTDEPLYRDRDIWAFCTIKFVGKDFSIFSLDFEDGSKAQDVFDSVLKLTVLSDMSQLYAFIYTPNAAEAKVDYWNLYNPLEEFRRQGLTLEETCKWRLSKINDDFNFCKTYPNLLVVPQNVSDTLLTHAAKYRSQNRIPVLSYYHKKSGCSITRCAQPLPGIIQQRSVQDETLVREIFGCSRIPEVAEYRAIKNLIIDARPSTNAMAQKALGGGSENMDNYNFGNTASRVFLGIDNIHVMRDSLNYLVDNFLVDSDLNLSIDKSVLNQGKASSWLKYVRLLLSSTDKLAKSLLFNQSNIMIHCSDGWDRTSQVCSLVQICIDPYFRTLEGFMVLIEKDWLSFGHRFAERSGHLSFESAFHNNLRKSISGTANNVMTQSLDLNASFFGSFSNAEGKWDNNLEELGEVAHSSPPLPPSDLINRVSKHLKHKSTVKLTSPVFQQFLDCVYQLLIQFPNRFEFNERFLRRLLYHLYSCQYGTFLYNSEQERTINEVKTKTRSAWDYFKSRDREFINVEYDPKGFGDEDWILPDLSRIQWWWQLFGKRDEEMNGPITANSEVSEENDDARKLRFPKFTLDLFGKK</sequence>
<dbReference type="InterPro" id="IPR029021">
    <property type="entry name" value="Prot-tyrosine_phosphatase-like"/>
</dbReference>
<feature type="binding site" evidence="3">
    <location>
        <begin position="373"/>
        <end position="379"/>
    </location>
    <ligand>
        <name>substrate</name>
    </ligand>
</feature>
<dbReference type="GO" id="GO:0016020">
    <property type="term" value="C:membrane"/>
    <property type="evidence" value="ECO:0007669"/>
    <property type="project" value="TreeGrafter"/>
</dbReference>
<evidence type="ECO:0000313" key="5">
    <source>
        <dbReference type="EMBL" id="SCV02052.1"/>
    </source>
</evidence>
<gene>
    <name evidence="5" type="ORF">LAMI_0G15434G</name>
</gene>
<dbReference type="PANTHER" id="PTHR10807:SF128">
    <property type="entry name" value="PHOSPHATIDYLINOSITOL-3,5-BISPHOSPHATE 3-PHOSPHATASE"/>
    <property type="match status" value="1"/>
</dbReference>
<feature type="binding site" evidence="3">
    <location>
        <begin position="306"/>
        <end position="307"/>
    </location>
    <ligand>
        <name>substrate</name>
    </ligand>
</feature>
<keyword evidence="6" id="KW-1185">Reference proteome</keyword>
<protein>
    <submittedName>
        <fullName evidence="5">LAMI_0G15434g1_1</fullName>
    </submittedName>
</protein>
<dbReference type="GO" id="GO:0005737">
    <property type="term" value="C:cytoplasm"/>
    <property type="evidence" value="ECO:0007669"/>
    <property type="project" value="TreeGrafter"/>
</dbReference>
<accession>A0A1G4KCD0</accession>
<organism evidence="5 6">
    <name type="scientific">Lachancea mirantina</name>
    <dbReference type="NCBI Taxonomy" id="1230905"/>
    <lineage>
        <taxon>Eukaryota</taxon>
        <taxon>Fungi</taxon>
        <taxon>Dikarya</taxon>
        <taxon>Ascomycota</taxon>
        <taxon>Saccharomycotina</taxon>
        <taxon>Saccharomycetes</taxon>
        <taxon>Saccharomycetales</taxon>
        <taxon>Saccharomycetaceae</taxon>
        <taxon>Lachancea</taxon>
    </lineage>
</organism>
<dbReference type="SUPFAM" id="SSF50729">
    <property type="entry name" value="PH domain-like"/>
    <property type="match status" value="1"/>
</dbReference>
<reference evidence="5 6" key="1">
    <citation type="submission" date="2016-03" db="EMBL/GenBank/DDBJ databases">
        <authorList>
            <person name="Devillers H."/>
        </authorList>
    </citation>
    <scope>NUCLEOTIDE SEQUENCE [LARGE SCALE GENOMIC DNA]</scope>
    <source>
        <strain evidence="5">CBS 11717</strain>
    </source>
</reference>
<dbReference type="PROSITE" id="PS00383">
    <property type="entry name" value="TYR_PHOSPHATASE_1"/>
    <property type="match status" value="1"/>
</dbReference>